<feature type="compositionally biased region" description="Basic and acidic residues" evidence="1">
    <location>
        <begin position="348"/>
        <end position="367"/>
    </location>
</feature>
<proteinExistence type="predicted"/>
<sequence>MASVETFESTLKEVVNAKRVSASKMSTLTDIALKCMKEDTHLVSILYRTHKTLSSTGKINSLYVFDALARAARHQVNKQGLSADVPPDQGNCATFLMKMQGVLEGLFKDMISSRKPEPKEKTKKILDIWVKSNTFPSAVLEPLFKLLKEATGKESDKVVAEVTTDPRSQSTPSTTPPQPPPPPQPPVLPVQTAAPVNNDVQSTLLALLSQAANAVAGSSNGQTTPSIATAATALPQAQALNAGQLALLQQLAQTAGSGNAVPTQPVPVPLPVSLASSSSNPVSVVPPVGGPAHPPPYRNDQFGPARRDPAYDRSAGPEGGRIPEHHDDRRDFRGGFRGGFRGRGRGRGGWDDRDRFNDRGRDRDWHSQQRGRNSRSRSPTGRSYPARRDVKAYSPPRRPITAQLQSAAPAPGKDEFGRDLRASSPEGAEPQPNVDVIRDSRSPSTALSALSSTEHLATTSHGGGTPGEPSITQPAPIPVITSASETTSAPIAPPVGLDTFDMSNFNPSTPASWVALGNAWAVTNGYMPSEPELMQFAFTAGLMGPLPVTSQFGTQQAAQWPVQDHSWGNAHHAGHAPRGAWRGNGGFASRGRGRGASHGYGKGRDEFADRVPFELQETDAITLGGEDTGGYSNIDSQASWPGATEDGGVPDQPPGDEIMGAEGTPGNVGKMQRVGDKWLFVRKEMSDTT</sequence>
<feature type="compositionally biased region" description="Basic and acidic residues" evidence="1">
    <location>
        <begin position="321"/>
        <end position="334"/>
    </location>
</feature>
<dbReference type="HOGENOM" id="CLU_018327_1_0_1"/>
<dbReference type="Proteomes" id="UP000016930">
    <property type="component" value="Unassembled WGS sequence"/>
</dbReference>
<feature type="region of interest" description="Disordered" evidence="1">
    <location>
        <begin position="155"/>
        <end position="191"/>
    </location>
</feature>
<dbReference type="InterPro" id="IPR006569">
    <property type="entry name" value="CID_dom"/>
</dbReference>
<feature type="compositionally biased region" description="Low complexity" evidence="1">
    <location>
        <begin position="442"/>
        <end position="460"/>
    </location>
</feature>
<feature type="region of interest" description="Disordered" evidence="1">
    <location>
        <begin position="570"/>
        <end position="601"/>
    </location>
</feature>
<feature type="domain" description="CID" evidence="2">
    <location>
        <begin position="1"/>
        <end position="151"/>
    </location>
</feature>
<evidence type="ECO:0000259" key="2">
    <source>
        <dbReference type="PROSITE" id="PS51391"/>
    </source>
</evidence>
<dbReference type="OrthoDB" id="79367at2759"/>
<evidence type="ECO:0000313" key="4">
    <source>
        <dbReference type="Proteomes" id="UP000016930"/>
    </source>
</evidence>
<feature type="region of interest" description="Disordered" evidence="1">
    <location>
        <begin position="623"/>
        <end position="672"/>
    </location>
</feature>
<feature type="compositionally biased region" description="Gly residues" evidence="1">
    <location>
        <begin position="582"/>
        <end position="600"/>
    </location>
</feature>
<dbReference type="Gene3D" id="1.25.40.90">
    <property type="match status" value="1"/>
</dbReference>
<dbReference type="SUPFAM" id="SSF48464">
    <property type="entry name" value="ENTH/VHS domain"/>
    <property type="match status" value="1"/>
</dbReference>
<feature type="compositionally biased region" description="Pro residues" evidence="1">
    <location>
        <begin position="288"/>
        <end position="297"/>
    </location>
</feature>
<dbReference type="Pfam" id="PF04818">
    <property type="entry name" value="CID"/>
    <property type="match status" value="1"/>
</dbReference>
<evidence type="ECO:0000256" key="1">
    <source>
        <dbReference type="SAM" id="MobiDB-lite"/>
    </source>
</evidence>
<protein>
    <recommendedName>
        <fullName evidence="2">CID domain-containing protein</fullName>
    </recommendedName>
</protein>
<accession>M2RKD4</accession>
<organism evidence="3 4">
    <name type="scientific">Ceriporiopsis subvermispora (strain B)</name>
    <name type="common">White-rot fungus</name>
    <name type="synonym">Gelatoporia subvermispora</name>
    <dbReference type="NCBI Taxonomy" id="914234"/>
    <lineage>
        <taxon>Eukaryota</taxon>
        <taxon>Fungi</taxon>
        <taxon>Dikarya</taxon>
        <taxon>Basidiomycota</taxon>
        <taxon>Agaricomycotina</taxon>
        <taxon>Agaricomycetes</taxon>
        <taxon>Polyporales</taxon>
        <taxon>Gelatoporiaceae</taxon>
        <taxon>Gelatoporia</taxon>
    </lineage>
</organism>
<dbReference type="SMART" id="SM00582">
    <property type="entry name" value="RPR"/>
    <property type="match status" value="1"/>
</dbReference>
<keyword evidence="4" id="KW-1185">Reference proteome</keyword>
<feature type="region of interest" description="Disordered" evidence="1">
    <location>
        <begin position="275"/>
        <end position="475"/>
    </location>
</feature>
<feature type="compositionally biased region" description="Polar residues" evidence="1">
    <location>
        <begin position="630"/>
        <end position="639"/>
    </location>
</feature>
<gene>
    <name evidence="3" type="ORF">CERSUDRAFT_82032</name>
</gene>
<dbReference type="AlphaFoldDB" id="M2RKD4"/>
<feature type="compositionally biased region" description="Basic and acidic residues" evidence="1">
    <location>
        <begin position="412"/>
        <end position="421"/>
    </location>
</feature>
<evidence type="ECO:0000313" key="3">
    <source>
        <dbReference type="EMBL" id="EMD39296.1"/>
    </source>
</evidence>
<dbReference type="STRING" id="914234.M2RKD4"/>
<feature type="compositionally biased region" description="Low complexity" evidence="1">
    <location>
        <begin position="275"/>
        <end position="287"/>
    </location>
</feature>
<dbReference type="InterPro" id="IPR008942">
    <property type="entry name" value="ENTH_VHS"/>
</dbReference>
<feature type="compositionally biased region" description="Pro residues" evidence="1">
    <location>
        <begin position="174"/>
        <end position="188"/>
    </location>
</feature>
<dbReference type="EMBL" id="KB445794">
    <property type="protein sequence ID" value="EMD39296.1"/>
    <property type="molecule type" value="Genomic_DNA"/>
</dbReference>
<name>M2RKD4_CERS8</name>
<dbReference type="PROSITE" id="PS51391">
    <property type="entry name" value="CID"/>
    <property type="match status" value="1"/>
</dbReference>
<reference evidence="3 4" key="1">
    <citation type="journal article" date="2012" name="Proc. Natl. Acad. Sci. U.S.A.">
        <title>Comparative genomics of Ceriporiopsis subvermispora and Phanerochaete chrysosporium provide insight into selective ligninolysis.</title>
        <authorList>
            <person name="Fernandez-Fueyo E."/>
            <person name="Ruiz-Duenas F.J."/>
            <person name="Ferreira P."/>
            <person name="Floudas D."/>
            <person name="Hibbett D.S."/>
            <person name="Canessa P."/>
            <person name="Larrondo L.F."/>
            <person name="James T.Y."/>
            <person name="Seelenfreund D."/>
            <person name="Lobos S."/>
            <person name="Polanco R."/>
            <person name="Tello M."/>
            <person name="Honda Y."/>
            <person name="Watanabe T."/>
            <person name="Watanabe T."/>
            <person name="Ryu J.S."/>
            <person name="Kubicek C.P."/>
            <person name="Schmoll M."/>
            <person name="Gaskell J."/>
            <person name="Hammel K.E."/>
            <person name="St John F.J."/>
            <person name="Vanden Wymelenberg A."/>
            <person name="Sabat G."/>
            <person name="Splinter BonDurant S."/>
            <person name="Syed K."/>
            <person name="Yadav J.S."/>
            <person name="Doddapaneni H."/>
            <person name="Subramanian V."/>
            <person name="Lavin J.L."/>
            <person name="Oguiza J.A."/>
            <person name="Perez G."/>
            <person name="Pisabarro A.G."/>
            <person name="Ramirez L."/>
            <person name="Santoyo F."/>
            <person name="Master E."/>
            <person name="Coutinho P.M."/>
            <person name="Henrissat B."/>
            <person name="Lombard V."/>
            <person name="Magnuson J.K."/>
            <person name="Kuees U."/>
            <person name="Hori C."/>
            <person name="Igarashi K."/>
            <person name="Samejima M."/>
            <person name="Held B.W."/>
            <person name="Barry K.W."/>
            <person name="LaButti K.M."/>
            <person name="Lapidus A."/>
            <person name="Lindquist E.A."/>
            <person name="Lucas S.M."/>
            <person name="Riley R."/>
            <person name="Salamov A.A."/>
            <person name="Hoffmeister D."/>
            <person name="Schwenk D."/>
            <person name="Hadar Y."/>
            <person name="Yarden O."/>
            <person name="de Vries R.P."/>
            <person name="Wiebenga A."/>
            <person name="Stenlid J."/>
            <person name="Eastwood D."/>
            <person name="Grigoriev I.V."/>
            <person name="Berka R.M."/>
            <person name="Blanchette R.A."/>
            <person name="Kersten P."/>
            <person name="Martinez A.T."/>
            <person name="Vicuna R."/>
            <person name="Cullen D."/>
        </authorList>
    </citation>
    <scope>NUCLEOTIDE SEQUENCE [LARGE SCALE GENOMIC DNA]</scope>
    <source>
        <strain evidence="3 4">B</strain>
    </source>
</reference>